<feature type="domain" description="Right handed beta helix" evidence="1">
    <location>
        <begin position="469"/>
        <end position="591"/>
    </location>
</feature>
<dbReference type="SMART" id="SM00710">
    <property type="entry name" value="PbH1"/>
    <property type="match status" value="9"/>
</dbReference>
<dbReference type="PANTHER" id="PTHR36453:SF1">
    <property type="entry name" value="RIGHT HANDED BETA HELIX DOMAIN-CONTAINING PROTEIN"/>
    <property type="match status" value="1"/>
</dbReference>
<organism evidence="2">
    <name type="scientific">marine sediment metagenome</name>
    <dbReference type="NCBI Taxonomy" id="412755"/>
    <lineage>
        <taxon>unclassified sequences</taxon>
        <taxon>metagenomes</taxon>
        <taxon>ecological metagenomes</taxon>
    </lineage>
</organism>
<dbReference type="AlphaFoldDB" id="A0A0F9JBP9"/>
<dbReference type="EMBL" id="LAZR01016728">
    <property type="protein sequence ID" value="KKM03246.1"/>
    <property type="molecule type" value="Genomic_DNA"/>
</dbReference>
<dbReference type="Pfam" id="PF13229">
    <property type="entry name" value="Beta_helix"/>
    <property type="match status" value="2"/>
</dbReference>
<evidence type="ECO:0000313" key="2">
    <source>
        <dbReference type="EMBL" id="KKM03246.1"/>
    </source>
</evidence>
<name>A0A0F9JBP9_9ZZZZ</name>
<gene>
    <name evidence="2" type="ORF">LCGC14_1776340</name>
</gene>
<feature type="domain" description="Right handed beta helix" evidence="1">
    <location>
        <begin position="332"/>
        <end position="441"/>
    </location>
</feature>
<comment type="caution">
    <text evidence="2">The sequence shown here is derived from an EMBL/GenBank/DDBJ whole genome shotgun (WGS) entry which is preliminary data.</text>
</comment>
<proteinExistence type="predicted"/>
<evidence type="ECO:0000259" key="1">
    <source>
        <dbReference type="Pfam" id="PF13229"/>
    </source>
</evidence>
<dbReference type="SUPFAM" id="SSF49344">
    <property type="entry name" value="CBD9-like"/>
    <property type="match status" value="1"/>
</dbReference>
<dbReference type="InterPro" id="IPR012334">
    <property type="entry name" value="Pectin_lyas_fold"/>
</dbReference>
<dbReference type="SUPFAM" id="SSF51126">
    <property type="entry name" value="Pectin lyase-like"/>
    <property type="match status" value="1"/>
</dbReference>
<reference evidence="2" key="1">
    <citation type="journal article" date="2015" name="Nature">
        <title>Complex archaea that bridge the gap between prokaryotes and eukaryotes.</title>
        <authorList>
            <person name="Spang A."/>
            <person name="Saw J.H."/>
            <person name="Jorgensen S.L."/>
            <person name="Zaremba-Niedzwiedzka K."/>
            <person name="Martijn J."/>
            <person name="Lind A.E."/>
            <person name="van Eijk R."/>
            <person name="Schleper C."/>
            <person name="Guy L."/>
            <person name="Ettema T.J."/>
        </authorList>
    </citation>
    <scope>NUCLEOTIDE SEQUENCE</scope>
</reference>
<dbReference type="Gene3D" id="2.60.40.1190">
    <property type="match status" value="1"/>
</dbReference>
<dbReference type="NCBIfam" id="TIGR03804">
    <property type="entry name" value="para_beta_helix"/>
    <property type="match status" value="1"/>
</dbReference>
<accession>A0A0F9JBP9</accession>
<dbReference type="Gene3D" id="2.160.20.10">
    <property type="entry name" value="Single-stranded right-handed beta-helix, Pectin lyase-like"/>
    <property type="match status" value="2"/>
</dbReference>
<dbReference type="PANTHER" id="PTHR36453">
    <property type="entry name" value="SECRETED PROTEIN-RELATED"/>
    <property type="match status" value="1"/>
</dbReference>
<sequence>MRPGYAIRLSACVLVWGLGTIVLADTPPADFYVATNGSDRWSGRLAAPDPGGTDGPFASLERARNAVRGLRKGRPIRVLIRGGVYVLDKTLRLGPEDSGSANAPIIYEAFPGERPILSGGVRIAGPWRKTDHPNVLATQAPKGVWVQDLFVAGKRQTRARMPNIGRWKARAIGKSKTTFGYEPGQLAAWPDAASGVVVIRPYEWVDYLLPIKSIDAEARRVVLAKRCNDPLVPGGYGGGGEYHIENVRAALDRPGEWSHNRQTGVLEFWPAADVDLAKMEVVAGRLPVMVSLEGRVKAGKWAEHIVFRGLTFQHSGRQRRWRYRYGAAVILSHGVRRCRIEDCRFADLGASGVVLWKECRDNVVTGCEFVGTGDTPIYVKDYLGEGPPMGQGNQIVNNYIHHCGAVRQGVTGIEVTGSQANRIAHNHIHDMPYIGIRLSGARVNYWSSKAAPSLKRPYTAAKIKPYVRSRNNVVEFNHIHHVMQELYDGGGIYFWGTMGDGANIIRNNLIHHVGTGKRIAAGIYLDDSCDDVVIRDNVVYGANMGLYLHGAPRNLVENNVFAHSGKADISIGPEGYNVRPMNTTVRRNIFMMGRGQVFNTGQGWNKHWPKQPIGEMDHNLYWRGGKPVALGQGHLKGKDEHSVVADPAFAEGQAGSLVLRPGPAAAKLGIKPIDLSKVGLLRPLAWRPDAPKLRVLRLPLPAEVLETLPGWQPHRSTARAYRVTDPPKIDGKIADGEWPRWHSASSLRIEELADKSGPGRRPGRAYLLADDRFLYVAMRHDVADASRLRRDG</sequence>
<dbReference type="InterPro" id="IPR039448">
    <property type="entry name" value="Beta_helix"/>
</dbReference>
<dbReference type="InterPro" id="IPR011050">
    <property type="entry name" value="Pectin_lyase_fold/virulence"/>
</dbReference>
<dbReference type="InterPro" id="IPR022441">
    <property type="entry name" value="Para_beta_helix_rpt-2"/>
</dbReference>
<protein>
    <recommendedName>
        <fullName evidence="1">Right handed beta helix domain-containing protein</fullName>
    </recommendedName>
</protein>
<dbReference type="InterPro" id="IPR006626">
    <property type="entry name" value="PbH1"/>
</dbReference>
<feature type="non-terminal residue" evidence="2">
    <location>
        <position position="792"/>
    </location>
</feature>